<evidence type="ECO:0000313" key="2">
    <source>
        <dbReference type="EMBL" id="CUX30581.1"/>
    </source>
</evidence>
<evidence type="ECO:0000259" key="1">
    <source>
        <dbReference type="PROSITE" id="PS50910"/>
    </source>
</evidence>
<dbReference type="SMART" id="SM00748">
    <property type="entry name" value="HEPN"/>
    <property type="match status" value="1"/>
</dbReference>
<dbReference type="SUPFAM" id="SSF81593">
    <property type="entry name" value="Nucleotidyltransferase substrate binding subunit/domain"/>
    <property type="match status" value="1"/>
</dbReference>
<feature type="domain" description="HEPN" evidence="1">
    <location>
        <begin position="195"/>
        <end position="315"/>
    </location>
</feature>
<organism evidence="2 3">
    <name type="scientific">Agrobacterium tumefaciens str. Kerr 14</name>
    <dbReference type="NCBI Taxonomy" id="1183424"/>
    <lineage>
        <taxon>Bacteria</taxon>
        <taxon>Pseudomonadati</taxon>
        <taxon>Pseudomonadota</taxon>
        <taxon>Alphaproteobacteria</taxon>
        <taxon>Hyphomicrobiales</taxon>
        <taxon>Rhizobiaceae</taxon>
        <taxon>Rhizobium/Agrobacterium group</taxon>
        <taxon>Agrobacterium</taxon>
        <taxon>Agrobacterium tumefaciens complex</taxon>
    </lineage>
</organism>
<keyword evidence="2" id="KW-0808">Transferase</keyword>
<reference evidence="2 3" key="1">
    <citation type="submission" date="2016-01" db="EMBL/GenBank/DDBJ databases">
        <authorList>
            <person name="Oliw E.H."/>
        </authorList>
    </citation>
    <scope>NUCLEOTIDE SEQUENCE [LARGE SCALE GENOMIC DNA]</scope>
    <source>
        <strain evidence="2 3">Kerr 14</strain>
    </source>
</reference>
<dbReference type="GO" id="GO:0016740">
    <property type="term" value="F:transferase activity"/>
    <property type="evidence" value="ECO:0007669"/>
    <property type="project" value="UniProtKB-KW"/>
</dbReference>
<dbReference type="AlphaFoldDB" id="A0A1S7Q372"/>
<dbReference type="RefSeq" id="WP_080865959.1">
    <property type="nucleotide sequence ID" value="NZ_LT009730.1"/>
</dbReference>
<dbReference type="Gene3D" id="1.20.120.330">
    <property type="entry name" value="Nucleotidyltransferases domain 2"/>
    <property type="match status" value="1"/>
</dbReference>
<dbReference type="PROSITE" id="PS50910">
    <property type="entry name" value="HEPN"/>
    <property type="match status" value="1"/>
</dbReference>
<name>A0A1S7Q372_AGRTU</name>
<dbReference type="Proteomes" id="UP000191897">
    <property type="component" value="Unassembled WGS sequence"/>
</dbReference>
<dbReference type="InterPro" id="IPR007842">
    <property type="entry name" value="HEPN_dom"/>
</dbReference>
<evidence type="ECO:0000313" key="3">
    <source>
        <dbReference type="Proteomes" id="UP000191897"/>
    </source>
</evidence>
<dbReference type="Pfam" id="PF05168">
    <property type="entry name" value="HEPN"/>
    <property type="match status" value="1"/>
</dbReference>
<sequence length="328" mass="37004">MKSPPGVCRVQYETLADRIGHLPKNRRRELQRIVRILFDEFAEAQKGKLSDRNRGGRILKLVLFGPYAGAGADPYTGGDRGADMAGGEGGGPSEYNLLVVVSTKTFAAHRFWNNAAERFLLELTVTGHLATPVNFIVQSIMDLNDQLAQDRPFFSGIVRDGVMFYEAPGFPLAEAKPLNPQARRADVRRQFGHWYPAAANRFELAKEAIARGYGREAGFDLHQTVERLYHCVLHVLTLHSPKSHRLAFLRAHAERVAPLLTTVWPSDSRFARQCFTRLDRAYVEARYSHRYELTDEELAWLTERVEALRKTVASICSAHLDGFNRARG</sequence>
<protein>
    <submittedName>
        <fullName evidence="2">Nucleotidyltransferase protein (Modular protein)</fullName>
    </submittedName>
</protein>
<dbReference type="EMBL" id="FBWC01000014">
    <property type="protein sequence ID" value="CUX30581.1"/>
    <property type="molecule type" value="Genomic_DNA"/>
</dbReference>
<proteinExistence type="predicted"/>
<accession>A0A1S7Q372</accession>
<gene>
    <name evidence="2" type="ORF">AGR4C_Cc50384</name>
</gene>